<comment type="cofactor">
    <cofactor evidence="5">
        <name>Zn(2+)</name>
        <dbReference type="ChEBI" id="CHEBI:29105"/>
    </cofactor>
</comment>
<accession>A0A167LGZ7</accession>
<sequence>MSRGTGIVWGRYPASPVDSNAGFHTLAAISAIIRHFRLGAWMHGFNAPAYLRKSGKGAQACQWHFSLGHALASPSALFPGIDEEEMFGMDMGSNLCLILDGGLGTTVEELDSGATQHPVWSGKLLNDDPELLVKTHLRFLEAGADVIETATYQSCFTAFARAGYTQEEARSSMLSAVTIAERAIAQFEQSSGRRRRPLIALSFGPYGAQIAQEYRGIYPPPYGPSLGSTSSHETAFDTSKEELAAELALADWHFEPLRIFADSPHHWNMVSFVAFETIPLLREGRAIRRAMERLKELTAERGLAWPKWWISFVYPKGTFPEVKPGGEQILPSEIARQMLEPSGEAGKYFSAPDGLGINCTHMRFLHDIVLGYADGLQQVSDLTLPILVLYPDGGLEYDTKTKVWQAPHVHADKAGGNQVENKESWGRMLAEEGRQCVLMTRSGRLVWSGIIIGGCCKTTPEDIGTLKQDYCY</sequence>
<dbReference type="InterPro" id="IPR051486">
    <property type="entry name" value="Hcy_S-methyltransferase"/>
</dbReference>
<evidence type="ECO:0000256" key="1">
    <source>
        <dbReference type="ARBA" id="ARBA00022603"/>
    </source>
</evidence>
<keyword evidence="4 5" id="KW-0862">Zinc</keyword>
<dbReference type="Proteomes" id="UP000076738">
    <property type="component" value="Unassembled WGS sequence"/>
</dbReference>
<dbReference type="InterPro" id="IPR003726">
    <property type="entry name" value="HCY_dom"/>
</dbReference>
<feature type="binding site" evidence="5">
    <location>
        <position position="455"/>
    </location>
    <ligand>
        <name>Zn(2+)</name>
        <dbReference type="ChEBI" id="CHEBI:29105"/>
    </ligand>
</feature>
<dbReference type="PROSITE" id="PS50970">
    <property type="entry name" value="HCY"/>
    <property type="match status" value="1"/>
</dbReference>
<dbReference type="GO" id="GO:0046872">
    <property type="term" value="F:metal ion binding"/>
    <property type="evidence" value="ECO:0007669"/>
    <property type="project" value="UniProtKB-KW"/>
</dbReference>
<evidence type="ECO:0000313" key="7">
    <source>
        <dbReference type="EMBL" id="KZO95682.1"/>
    </source>
</evidence>
<feature type="binding site" evidence="5">
    <location>
        <position position="456"/>
    </location>
    <ligand>
        <name>Zn(2+)</name>
        <dbReference type="ChEBI" id="CHEBI:29105"/>
    </ligand>
</feature>
<keyword evidence="1 5" id="KW-0489">Methyltransferase</keyword>
<dbReference type="InterPro" id="IPR036589">
    <property type="entry name" value="HCY_dom_sf"/>
</dbReference>
<dbReference type="SUPFAM" id="SSF82282">
    <property type="entry name" value="Homocysteine S-methyltransferase"/>
    <property type="match status" value="1"/>
</dbReference>
<keyword evidence="8" id="KW-1185">Reference proteome</keyword>
<evidence type="ECO:0000256" key="5">
    <source>
        <dbReference type="PROSITE-ProRule" id="PRU00333"/>
    </source>
</evidence>
<feature type="binding site" evidence="5">
    <location>
        <position position="359"/>
    </location>
    <ligand>
        <name>Zn(2+)</name>
        <dbReference type="ChEBI" id="CHEBI:29105"/>
    </ligand>
</feature>
<name>A0A167LGZ7_CALVF</name>
<dbReference type="GO" id="GO:0009086">
    <property type="term" value="P:methionine biosynthetic process"/>
    <property type="evidence" value="ECO:0007669"/>
    <property type="project" value="TreeGrafter"/>
</dbReference>
<keyword evidence="2 5" id="KW-0808">Transferase</keyword>
<dbReference type="OrthoDB" id="261426at2759"/>
<protein>
    <submittedName>
        <fullName evidence="7">Homocysteine S-methyltransferase</fullName>
    </submittedName>
</protein>
<reference evidence="7 8" key="1">
    <citation type="journal article" date="2016" name="Mol. Biol. Evol.">
        <title>Comparative Genomics of Early-Diverging Mushroom-Forming Fungi Provides Insights into the Origins of Lignocellulose Decay Capabilities.</title>
        <authorList>
            <person name="Nagy L.G."/>
            <person name="Riley R."/>
            <person name="Tritt A."/>
            <person name="Adam C."/>
            <person name="Daum C."/>
            <person name="Floudas D."/>
            <person name="Sun H."/>
            <person name="Yadav J.S."/>
            <person name="Pangilinan J."/>
            <person name="Larsson K.H."/>
            <person name="Matsuura K."/>
            <person name="Barry K."/>
            <person name="Labutti K."/>
            <person name="Kuo R."/>
            <person name="Ohm R.A."/>
            <person name="Bhattacharya S.S."/>
            <person name="Shirouzu T."/>
            <person name="Yoshinaga Y."/>
            <person name="Martin F.M."/>
            <person name="Grigoriev I.V."/>
            <person name="Hibbett D.S."/>
        </authorList>
    </citation>
    <scope>NUCLEOTIDE SEQUENCE [LARGE SCALE GENOMIC DNA]</scope>
    <source>
        <strain evidence="7 8">TUFC12733</strain>
    </source>
</reference>
<dbReference type="PANTHER" id="PTHR46015:SF1">
    <property type="entry name" value="HOMOCYSTEINE S-METHYLTRANSFERASE-LIKE ISOFORM 1"/>
    <property type="match status" value="1"/>
</dbReference>
<dbReference type="GO" id="GO:0033528">
    <property type="term" value="P:S-methylmethionine cycle"/>
    <property type="evidence" value="ECO:0007669"/>
    <property type="project" value="TreeGrafter"/>
</dbReference>
<proteinExistence type="predicted"/>
<dbReference type="GO" id="GO:0032259">
    <property type="term" value="P:methylation"/>
    <property type="evidence" value="ECO:0007669"/>
    <property type="project" value="UniProtKB-KW"/>
</dbReference>
<evidence type="ECO:0000256" key="2">
    <source>
        <dbReference type="ARBA" id="ARBA00022679"/>
    </source>
</evidence>
<evidence type="ECO:0000259" key="6">
    <source>
        <dbReference type="PROSITE" id="PS50970"/>
    </source>
</evidence>
<dbReference type="GO" id="GO:0008898">
    <property type="term" value="F:S-adenosylmethionine-homocysteine S-methyltransferase activity"/>
    <property type="evidence" value="ECO:0007669"/>
    <property type="project" value="TreeGrafter"/>
</dbReference>
<dbReference type="STRING" id="1330018.A0A167LGZ7"/>
<dbReference type="AlphaFoldDB" id="A0A167LGZ7"/>
<gene>
    <name evidence="7" type="ORF">CALVIDRAFT_578180</name>
</gene>
<dbReference type="Gene3D" id="3.20.20.330">
    <property type="entry name" value="Homocysteine-binding-like domain"/>
    <property type="match status" value="1"/>
</dbReference>
<feature type="domain" description="Hcy-binding" evidence="6">
    <location>
        <begin position="85"/>
        <end position="470"/>
    </location>
</feature>
<dbReference type="Pfam" id="PF02574">
    <property type="entry name" value="S-methyl_trans"/>
    <property type="match status" value="1"/>
</dbReference>
<evidence type="ECO:0000313" key="8">
    <source>
        <dbReference type="Proteomes" id="UP000076738"/>
    </source>
</evidence>
<dbReference type="PANTHER" id="PTHR46015">
    <property type="entry name" value="ZGC:172121"/>
    <property type="match status" value="1"/>
</dbReference>
<keyword evidence="3 5" id="KW-0479">Metal-binding</keyword>
<evidence type="ECO:0000256" key="4">
    <source>
        <dbReference type="ARBA" id="ARBA00022833"/>
    </source>
</evidence>
<evidence type="ECO:0000256" key="3">
    <source>
        <dbReference type="ARBA" id="ARBA00022723"/>
    </source>
</evidence>
<organism evidence="7 8">
    <name type="scientific">Calocera viscosa (strain TUFC12733)</name>
    <dbReference type="NCBI Taxonomy" id="1330018"/>
    <lineage>
        <taxon>Eukaryota</taxon>
        <taxon>Fungi</taxon>
        <taxon>Dikarya</taxon>
        <taxon>Basidiomycota</taxon>
        <taxon>Agaricomycotina</taxon>
        <taxon>Dacrymycetes</taxon>
        <taxon>Dacrymycetales</taxon>
        <taxon>Dacrymycetaceae</taxon>
        <taxon>Calocera</taxon>
    </lineage>
</organism>
<dbReference type="EMBL" id="KV417288">
    <property type="protein sequence ID" value="KZO95682.1"/>
    <property type="molecule type" value="Genomic_DNA"/>
</dbReference>